<dbReference type="Proteomes" id="UP001165122">
    <property type="component" value="Unassembled WGS sequence"/>
</dbReference>
<name>A0A9W7AS68_9STRA</name>
<dbReference type="AlphaFoldDB" id="A0A9W7AS68"/>
<reference evidence="3" key="1">
    <citation type="journal article" date="2023" name="Commun. Biol.">
        <title>Genome analysis of Parmales, the sister group of diatoms, reveals the evolutionary specialization of diatoms from phago-mixotrophs to photoautotrophs.</title>
        <authorList>
            <person name="Ban H."/>
            <person name="Sato S."/>
            <person name="Yoshikawa S."/>
            <person name="Yamada K."/>
            <person name="Nakamura Y."/>
            <person name="Ichinomiya M."/>
            <person name="Sato N."/>
            <person name="Blanc-Mathieu R."/>
            <person name="Endo H."/>
            <person name="Kuwata A."/>
            <person name="Ogata H."/>
        </authorList>
    </citation>
    <scope>NUCLEOTIDE SEQUENCE [LARGE SCALE GENOMIC DNA]</scope>
    <source>
        <strain evidence="3">NIES 3700</strain>
    </source>
</reference>
<proteinExistence type="predicted"/>
<dbReference type="InterPro" id="IPR036770">
    <property type="entry name" value="Ankyrin_rpt-contain_sf"/>
</dbReference>
<sequence>MSDMFSEGKTIASFKYNWTPLHNAFIFKRSKETIESLVKAAPEAVKQRDKDGHCPFHYLAEERPRSMYISAITILLQNERKESFCLSLGASDDLFEAMLAAFRLKNVKELEAVVERFAAHSTADTKGCLDLFAWQQFLELSHWGNPQPGQFVEELKLLFEATWSVLVHKNARTDEASKAATKVLTKVVQDYVAKNMSLRKNLLPEFLTDHKSKLQKLAATRIFRAYLDSHMRSGLMYIYFFEVFLYLAFTVLFTILSIQFK</sequence>
<evidence type="ECO:0000256" key="1">
    <source>
        <dbReference type="SAM" id="Phobius"/>
    </source>
</evidence>
<gene>
    <name evidence="2" type="ORF">TrLO_g6928</name>
</gene>
<evidence type="ECO:0000313" key="3">
    <source>
        <dbReference type="Proteomes" id="UP001165122"/>
    </source>
</evidence>
<keyword evidence="1" id="KW-0812">Transmembrane</keyword>
<feature type="non-terminal residue" evidence="2">
    <location>
        <position position="261"/>
    </location>
</feature>
<accession>A0A9W7AS68</accession>
<evidence type="ECO:0000313" key="2">
    <source>
        <dbReference type="EMBL" id="GMH76571.1"/>
    </source>
</evidence>
<organism evidence="2 3">
    <name type="scientific">Triparma laevis f. longispina</name>
    <dbReference type="NCBI Taxonomy" id="1714387"/>
    <lineage>
        <taxon>Eukaryota</taxon>
        <taxon>Sar</taxon>
        <taxon>Stramenopiles</taxon>
        <taxon>Ochrophyta</taxon>
        <taxon>Bolidophyceae</taxon>
        <taxon>Parmales</taxon>
        <taxon>Triparmaceae</taxon>
        <taxon>Triparma</taxon>
    </lineage>
</organism>
<comment type="caution">
    <text evidence="2">The sequence shown here is derived from an EMBL/GenBank/DDBJ whole genome shotgun (WGS) entry which is preliminary data.</text>
</comment>
<dbReference type="OrthoDB" id="10485075at2759"/>
<dbReference type="Gene3D" id="1.25.40.20">
    <property type="entry name" value="Ankyrin repeat-containing domain"/>
    <property type="match status" value="1"/>
</dbReference>
<feature type="transmembrane region" description="Helical" evidence="1">
    <location>
        <begin position="237"/>
        <end position="260"/>
    </location>
</feature>
<protein>
    <recommendedName>
        <fullName evidence="4">Ankyrin repeat protein</fullName>
    </recommendedName>
</protein>
<keyword evidence="1" id="KW-0472">Membrane</keyword>
<dbReference type="EMBL" id="BRXW01000769">
    <property type="protein sequence ID" value="GMH76571.1"/>
    <property type="molecule type" value="Genomic_DNA"/>
</dbReference>
<keyword evidence="3" id="KW-1185">Reference proteome</keyword>
<keyword evidence="1" id="KW-1133">Transmembrane helix</keyword>
<evidence type="ECO:0008006" key="4">
    <source>
        <dbReference type="Google" id="ProtNLM"/>
    </source>
</evidence>